<dbReference type="PROSITE" id="PS51397">
    <property type="entry name" value="WLM"/>
    <property type="match status" value="1"/>
</dbReference>
<feature type="domain" description="WLM" evidence="2">
    <location>
        <begin position="4"/>
        <end position="220"/>
    </location>
</feature>
<dbReference type="Pfam" id="PF08325">
    <property type="entry name" value="WLM"/>
    <property type="match status" value="1"/>
</dbReference>
<accession>A0A0S4JA65</accession>
<name>A0A0S4JA65_BODSA</name>
<dbReference type="Gene3D" id="2.30.30.380">
    <property type="entry name" value="Zn-finger domain of Sec23/24"/>
    <property type="match status" value="1"/>
</dbReference>
<dbReference type="Gene3D" id="3.30.2010.10">
    <property type="entry name" value="Metalloproteases ('zincins'), catalytic domain"/>
    <property type="match status" value="1"/>
</dbReference>
<dbReference type="GO" id="GO:0008237">
    <property type="term" value="F:metallopeptidase activity"/>
    <property type="evidence" value="ECO:0007669"/>
    <property type="project" value="TreeGrafter"/>
</dbReference>
<gene>
    <name evidence="3" type="ORF">BSAL_06010</name>
</gene>
<evidence type="ECO:0000313" key="4">
    <source>
        <dbReference type="Proteomes" id="UP000051952"/>
    </source>
</evidence>
<dbReference type="OrthoDB" id="261960at2759"/>
<dbReference type="GO" id="GO:0006281">
    <property type="term" value="P:DNA repair"/>
    <property type="evidence" value="ECO:0007669"/>
    <property type="project" value="TreeGrafter"/>
</dbReference>
<dbReference type="PANTHER" id="PTHR46622:SF1">
    <property type="entry name" value="DNA-DEPENDENT METALLOPROTEASE WSS1"/>
    <property type="match status" value="1"/>
</dbReference>
<dbReference type="EMBL" id="CYKH01001048">
    <property type="protein sequence ID" value="CUG80422.1"/>
    <property type="molecule type" value="Genomic_DNA"/>
</dbReference>
<evidence type="ECO:0000313" key="3">
    <source>
        <dbReference type="EMBL" id="CUG80422.1"/>
    </source>
</evidence>
<dbReference type="Proteomes" id="UP000051952">
    <property type="component" value="Unassembled WGS sequence"/>
</dbReference>
<feature type="compositionally biased region" description="Polar residues" evidence="1">
    <location>
        <begin position="172"/>
        <end position="188"/>
    </location>
</feature>
<sequence>MMDGRVATSLDTRVHLTTTLGWSNDAKAMEYMKELVLRADPILRAHGWRVYLYFLFFPKDMRLLGLNVNRGQEVCIRFRRPTDRNSFFPLEAVVGTMLHELVHCKISPHNKSFWALYNTLVSEEEERDLQRALGGHRLGTQSYFATAPRRCPLPTAVGGGGGGGGDGGDNRPSVQIRPSNTNSTTSSFAGRRLGGGDLADSLTRRPMNEILAEAALRRNPPLPPSTGVHDEEEADLENTIAGLALQGCSQSICPADRRRRLRSDEKEEWESYEDDANVFATVSSTAAPSSSSSPTTSWECPRCHFHNHALLYPVCEMCSDEDVADTSHHDGDQAPLRKFSAISTFGEDRMVAALQLVATPPLPLHLTPPPTRSLLPGDDRGVVSFVVDDDDDDDTVNPCKQEHHEASSSGVASCCRGGTGRKSDPVLI</sequence>
<dbReference type="GO" id="GO:0005634">
    <property type="term" value="C:nucleus"/>
    <property type="evidence" value="ECO:0007669"/>
    <property type="project" value="TreeGrafter"/>
</dbReference>
<dbReference type="OMA" id="CAFCADC"/>
<dbReference type="InterPro" id="IPR013536">
    <property type="entry name" value="WLM_dom"/>
</dbReference>
<dbReference type="PANTHER" id="PTHR46622">
    <property type="entry name" value="DNA-DEPENDENT METALLOPROTEASE WSS1"/>
    <property type="match status" value="1"/>
</dbReference>
<dbReference type="InterPro" id="IPR053000">
    <property type="entry name" value="WSS1-like_metalloprotease"/>
</dbReference>
<feature type="region of interest" description="Disordered" evidence="1">
    <location>
        <begin position="154"/>
        <end position="202"/>
    </location>
</feature>
<proteinExistence type="predicted"/>
<dbReference type="VEuPathDB" id="TriTrypDB:BSAL_06010"/>
<keyword evidence="4" id="KW-1185">Reference proteome</keyword>
<feature type="compositionally biased region" description="Gly residues" evidence="1">
    <location>
        <begin position="157"/>
        <end position="167"/>
    </location>
</feature>
<organism evidence="3 4">
    <name type="scientific">Bodo saltans</name>
    <name type="common">Flagellated protozoan</name>
    <dbReference type="NCBI Taxonomy" id="75058"/>
    <lineage>
        <taxon>Eukaryota</taxon>
        <taxon>Discoba</taxon>
        <taxon>Euglenozoa</taxon>
        <taxon>Kinetoplastea</taxon>
        <taxon>Metakinetoplastina</taxon>
        <taxon>Eubodonida</taxon>
        <taxon>Bodonidae</taxon>
        <taxon>Bodo</taxon>
    </lineage>
</organism>
<protein>
    <submittedName>
        <fullName evidence="3">Metallopeptidase, putative</fullName>
    </submittedName>
</protein>
<dbReference type="AlphaFoldDB" id="A0A0S4JA65"/>
<evidence type="ECO:0000259" key="2">
    <source>
        <dbReference type="PROSITE" id="PS51397"/>
    </source>
</evidence>
<evidence type="ECO:0000256" key="1">
    <source>
        <dbReference type="SAM" id="MobiDB-lite"/>
    </source>
</evidence>
<reference evidence="4" key="1">
    <citation type="submission" date="2015-09" db="EMBL/GenBank/DDBJ databases">
        <authorList>
            <consortium name="Pathogen Informatics"/>
        </authorList>
    </citation>
    <scope>NUCLEOTIDE SEQUENCE [LARGE SCALE GENOMIC DNA]</scope>
    <source>
        <strain evidence="4">Lake Konstanz</strain>
    </source>
</reference>